<reference evidence="1 2" key="1">
    <citation type="submission" date="2020-09" db="EMBL/GenBank/DDBJ databases">
        <title>A novel species.</title>
        <authorList>
            <person name="Gao J."/>
        </authorList>
    </citation>
    <scope>NUCLEOTIDE SEQUENCE [LARGE SCALE GENOMIC DNA]</scope>
    <source>
        <strain evidence="1 2">CRXT-Y-14</strain>
    </source>
</reference>
<protein>
    <submittedName>
        <fullName evidence="1">Uncharacterized protein</fullName>
    </submittedName>
</protein>
<keyword evidence="2" id="KW-1185">Reference proteome</keyword>
<dbReference type="EMBL" id="CP061281">
    <property type="protein sequence ID" value="QNS03921.1"/>
    <property type="molecule type" value="Genomic_DNA"/>
</dbReference>
<dbReference type="Proteomes" id="UP000516428">
    <property type="component" value="Chromosome"/>
</dbReference>
<evidence type="ECO:0000313" key="1">
    <source>
        <dbReference type="EMBL" id="QNS03921.1"/>
    </source>
</evidence>
<dbReference type="RefSeq" id="WP_188336664.1">
    <property type="nucleotide sequence ID" value="NZ_CP061281.1"/>
</dbReference>
<accession>A0A7H1B5B6</accession>
<gene>
    <name evidence="1" type="ORF">IAG42_09975</name>
</gene>
<name>A0A7H1B5B6_9ACTN</name>
<dbReference type="AlphaFoldDB" id="A0A7H1B5B6"/>
<proteinExistence type="predicted"/>
<evidence type="ECO:0000313" key="2">
    <source>
        <dbReference type="Proteomes" id="UP000516428"/>
    </source>
</evidence>
<organism evidence="1 2">
    <name type="scientific">Streptomyces xanthii</name>
    <dbReference type="NCBI Taxonomy" id="2768069"/>
    <lineage>
        <taxon>Bacteria</taxon>
        <taxon>Bacillati</taxon>
        <taxon>Actinomycetota</taxon>
        <taxon>Actinomycetes</taxon>
        <taxon>Kitasatosporales</taxon>
        <taxon>Streptomycetaceae</taxon>
        <taxon>Streptomyces</taxon>
    </lineage>
</organism>
<sequence length="154" mass="16352">MTDEQLVELGGKWTDLVRSWARSHEADLFAEDGALCVQLSGRPALTLDVSRAGDTLVVAVTDGGLIPPDRLAPTAAAALAWNSREASPAAVLGDARSEAPLLSAVATLPTVCHMSEAAFRSVLDTLVERSARLLRECHDLGFALRGDHDLPARK</sequence>
<dbReference type="KEGG" id="sxn:IAG42_09975"/>